<evidence type="ECO:0000256" key="10">
    <source>
        <dbReference type="ARBA" id="ARBA00022927"/>
    </source>
</evidence>
<evidence type="ECO:0000256" key="5">
    <source>
        <dbReference type="ARBA" id="ARBA00022090"/>
    </source>
</evidence>
<dbReference type="NCBIfam" id="TIGR02803">
    <property type="entry name" value="ExbD_1"/>
    <property type="match status" value="1"/>
</dbReference>
<protein>
    <recommendedName>
        <fullName evidence="5">Biopolymer transport protein ExbD</fullName>
    </recommendedName>
</protein>
<comment type="similarity">
    <text evidence="3 13">Belongs to the ExbD/TolR family.</text>
</comment>
<dbReference type="PANTHER" id="PTHR30558:SF9">
    <property type="entry name" value="BIOPOLYMER TRANSPORT PROTEIN EXBD"/>
    <property type="match status" value="1"/>
</dbReference>
<keyword evidence="8" id="KW-0997">Cell inner membrane</keyword>
<proteinExistence type="inferred from homology"/>
<feature type="region of interest" description="Disordered" evidence="14">
    <location>
        <begin position="142"/>
        <end position="172"/>
    </location>
</feature>
<evidence type="ECO:0000313" key="17">
    <source>
        <dbReference type="Proteomes" id="UP000284202"/>
    </source>
</evidence>
<comment type="function">
    <text evidence="1">Involved in the TonB-dependent energy-dependent transport of various receptor-bound substrates.</text>
</comment>
<evidence type="ECO:0000256" key="3">
    <source>
        <dbReference type="ARBA" id="ARBA00005811"/>
    </source>
</evidence>
<keyword evidence="11 15" id="KW-1133">Transmembrane helix</keyword>
<organism evidence="16 17">
    <name type="scientific">Paracoccus onubensis</name>
    <dbReference type="NCBI Taxonomy" id="1675788"/>
    <lineage>
        <taxon>Bacteria</taxon>
        <taxon>Pseudomonadati</taxon>
        <taxon>Pseudomonadota</taxon>
        <taxon>Alphaproteobacteria</taxon>
        <taxon>Rhodobacterales</taxon>
        <taxon>Paracoccaceae</taxon>
        <taxon>Paracoccus</taxon>
    </lineage>
</organism>
<dbReference type="OrthoDB" id="9798629at2"/>
<evidence type="ECO:0000256" key="9">
    <source>
        <dbReference type="ARBA" id="ARBA00022692"/>
    </source>
</evidence>
<dbReference type="RefSeq" id="WP_119745018.1">
    <property type="nucleotide sequence ID" value="NZ_QZCG01000001.1"/>
</dbReference>
<keyword evidence="17" id="KW-1185">Reference proteome</keyword>
<comment type="subcellular location">
    <subcellularLocation>
        <location evidence="2">Cell inner membrane</location>
        <topology evidence="2">Single-pass type II membrane protein</topology>
    </subcellularLocation>
    <subcellularLocation>
        <location evidence="13">Cell membrane</location>
        <topology evidence="13">Single-pass type II membrane protein</topology>
    </subcellularLocation>
</comment>
<evidence type="ECO:0000256" key="13">
    <source>
        <dbReference type="RuleBase" id="RU003879"/>
    </source>
</evidence>
<evidence type="ECO:0000256" key="2">
    <source>
        <dbReference type="ARBA" id="ARBA00004249"/>
    </source>
</evidence>
<gene>
    <name evidence="16" type="primary">exbD</name>
    <name evidence="16" type="ORF">D3P04_00990</name>
</gene>
<dbReference type="GO" id="GO:0022857">
    <property type="term" value="F:transmembrane transporter activity"/>
    <property type="evidence" value="ECO:0007669"/>
    <property type="project" value="InterPro"/>
</dbReference>
<dbReference type="Pfam" id="PF02472">
    <property type="entry name" value="ExbD"/>
    <property type="match status" value="1"/>
</dbReference>
<dbReference type="AlphaFoldDB" id="A0A418T7R4"/>
<dbReference type="Proteomes" id="UP000284202">
    <property type="component" value="Unassembled WGS sequence"/>
</dbReference>
<evidence type="ECO:0000256" key="4">
    <source>
        <dbReference type="ARBA" id="ARBA00011471"/>
    </source>
</evidence>
<keyword evidence="6 13" id="KW-0813">Transport</keyword>
<accession>A0A418T7R4</accession>
<dbReference type="InterPro" id="IPR003400">
    <property type="entry name" value="ExbD"/>
</dbReference>
<dbReference type="GO" id="GO:0005886">
    <property type="term" value="C:plasma membrane"/>
    <property type="evidence" value="ECO:0007669"/>
    <property type="project" value="UniProtKB-SubCell"/>
</dbReference>
<comment type="caution">
    <text evidence="16">The sequence shown here is derived from an EMBL/GenBank/DDBJ whole genome shotgun (WGS) entry which is preliminary data.</text>
</comment>
<dbReference type="EMBL" id="QZCG01000001">
    <property type="protein sequence ID" value="RJE89255.1"/>
    <property type="molecule type" value="Genomic_DNA"/>
</dbReference>
<dbReference type="InterPro" id="IPR014170">
    <property type="entry name" value="TonB_ExbD_1"/>
</dbReference>
<evidence type="ECO:0000256" key="6">
    <source>
        <dbReference type="ARBA" id="ARBA00022448"/>
    </source>
</evidence>
<evidence type="ECO:0000256" key="7">
    <source>
        <dbReference type="ARBA" id="ARBA00022475"/>
    </source>
</evidence>
<evidence type="ECO:0000256" key="15">
    <source>
        <dbReference type="SAM" id="Phobius"/>
    </source>
</evidence>
<name>A0A418T7R4_9RHOB</name>
<dbReference type="GO" id="GO:0015031">
    <property type="term" value="P:protein transport"/>
    <property type="evidence" value="ECO:0007669"/>
    <property type="project" value="UniProtKB-KW"/>
</dbReference>
<evidence type="ECO:0000256" key="8">
    <source>
        <dbReference type="ARBA" id="ARBA00022519"/>
    </source>
</evidence>
<keyword evidence="7" id="KW-1003">Cell membrane</keyword>
<keyword evidence="12 15" id="KW-0472">Membrane</keyword>
<evidence type="ECO:0000313" key="16">
    <source>
        <dbReference type="EMBL" id="RJE89255.1"/>
    </source>
</evidence>
<dbReference type="PANTHER" id="PTHR30558">
    <property type="entry name" value="EXBD MEMBRANE COMPONENT OF PMF-DRIVEN MACROMOLECULE IMPORT SYSTEM"/>
    <property type="match status" value="1"/>
</dbReference>
<evidence type="ECO:0000256" key="12">
    <source>
        <dbReference type="ARBA" id="ARBA00023136"/>
    </source>
</evidence>
<evidence type="ECO:0000256" key="14">
    <source>
        <dbReference type="SAM" id="MobiDB-lite"/>
    </source>
</evidence>
<feature type="transmembrane region" description="Helical" evidence="15">
    <location>
        <begin position="21"/>
        <end position="42"/>
    </location>
</feature>
<dbReference type="Gene3D" id="3.30.420.270">
    <property type="match status" value="1"/>
</dbReference>
<reference evidence="17" key="1">
    <citation type="submission" date="2018-09" db="EMBL/GenBank/DDBJ databases">
        <title>Acidovorax cavernicola nov. sp. isolated from Gruta de las Maravillas (Aracena, Spain).</title>
        <authorList>
            <person name="Jurado V."/>
            <person name="Gutierrez-Patricio S."/>
            <person name="Gonzalez-Pimentel J.L."/>
            <person name="Miller A.Z."/>
            <person name="Laiz L."/>
            <person name="Saiz-Jimenez C."/>
        </authorList>
    </citation>
    <scope>NUCLEOTIDE SEQUENCE [LARGE SCALE GENOMIC DNA]</scope>
    <source>
        <strain evidence="17">1011MAR3C25</strain>
    </source>
</reference>
<evidence type="ECO:0000256" key="1">
    <source>
        <dbReference type="ARBA" id="ARBA00003540"/>
    </source>
</evidence>
<sequence>MAGGIRESQGDDLVENHEINVTPFIDVMLVLLIIFMVAAPLATVDVNVDLPVSNATPQQRPDQPVYVTVKPDMTLNIGNDDVPVARLGQALDAVTESNKEERIFLRADKEVPYGDLMEVMNTMRDTGYLKIALVGLENGAAGAAPEGAAPAATTPDAAAPAPSAESDGAAAP</sequence>
<evidence type="ECO:0000256" key="11">
    <source>
        <dbReference type="ARBA" id="ARBA00022989"/>
    </source>
</evidence>
<keyword evidence="10 13" id="KW-0653">Protein transport</keyword>
<comment type="subunit">
    <text evidence="4">The accessory proteins ExbB and ExbD seem to form a complex with TonB.</text>
</comment>
<keyword evidence="9 13" id="KW-0812">Transmembrane</keyword>